<evidence type="ECO:0008006" key="5">
    <source>
        <dbReference type="Google" id="ProtNLM"/>
    </source>
</evidence>
<evidence type="ECO:0000313" key="4">
    <source>
        <dbReference type="Proteomes" id="UP000789595"/>
    </source>
</evidence>
<dbReference type="SUPFAM" id="SSF51730">
    <property type="entry name" value="FAD-linked oxidoreductase"/>
    <property type="match status" value="1"/>
</dbReference>
<sequence length="295" mass="31232">MPSLALARRRAALIAVCAVRALSTTSERLRQLGRTASIEIAPRQATRYAELAKARPSAPRTVFVNFVDTEDEHFAAVEAACAVLREAGLDPVPHVPASRVKNAAVKRLRALRDAGAASALIIAGNDWTDICARVDDVAACAAALLEMRPVFAGFPEGHPYVPRGGARLAEKLRAHGGSVVSQFCRDLPFVLDAWLDATRPNADAIFVGVPGPAPRATLRRFYDLCGVGPSAAVEAVSDDADADDVVAPARDVAALAAYLERHSVDDASVRLHLYPCGGVERCLAYVEGLCSGNNS</sequence>
<evidence type="ECO:0000313" key="3">
    <source>
        <dbReference type="EMBL" id="CAH0366796.1"/>
    </source>
</evidence>
<dbReference type="Gene3D" id="3.20.20.220">
    <property type="match status" value="1"/>
</dbReference>
<dbReference type="AlphaFoldDB" id="A0A7S3ZJN9"/>
<organism evidence="2">
    <name type="scientific">Pelagomonas calceolata</name>
    <dbReference type="NCBI Taxonomy" id="35677"/>
    <lineage>
        <taxon>Eukaryota</taxon>
        <taxon>Sar</taxon>
        <taxon>Stramenopiles</taxon>
        <taxon>Ochrophyta</taxon>
        <taxon>Pelagophyceae</taxon>
        <taxon>Pelagomonadales</taxon>
        <taxon>Pelagomonadaceae</taxon>
        <taxon>Pelagomonas</taxon>
    </lineage>
</organism>
<reference evidence="3" key="2">
    <citation type="submission" date="2021-11" db="EMBL/GenBank/DDBJ databases">
        <authorList>
            <consortium name="Genoscope - CEA"/>
            <person name="William W."/>
        </authorList>
    </citation>
    <scope>NUCLEOTIDE SEQUENCE</scope>
</reference>
<keyword evidence="4" id="KW-1185">Reference proteome</keyword>
<protein>
    <recommendedName>
        <fullName evidence="5">Methylenetetrahydrofolate reductase (NAD(P)H)</fullName>
    </recommendedName>
</protein>
<dbReference type="InterPro" id="IPR029041">
    <property type="entry name" value="FAD-linked_oxidoreductase-like"/>
</dbReference>
<dbReference type="GO" id="GO:0016491">
    <property type="term" value="F:oxidoreductase activity"/>
    <property type="evidence" value="ECO:0007669"/>
    <property type="project" value="UniProtKB-KW"/>
</dbReference>
<evidence type="ECO:0000313" key="2">
    <source>
        <dbReference type="EMBL" id="CAE0685416.1"/>
    </source>
</evidence>
<dbReference type="Proteomes" id="UP000789595">
    <property type="component" value="Unassembled WGS sequence"/>
</dbReference>
<reference evidence="2" key="1">
    <citation type="submission" date="2021-01" db="EMBL/GenBank/DDBJ databases">
        <authorList>
            <person name="Corre E."/>
            <person name="Pelletier E."/>
            <person name="Niang G."/>
            <person name="Scheremetjew M."/>
            <person name="Finn R."/>
            <person name="Kale V."/>
            <person name="Holt S."/>
            <person name="Cochrane G."/>
            <person name="Meng A."/>
            <person name="Brown T."/>
            <person name="Cohen L."/>
        </authorList>
    </citation>
    <scope>NUCLEOTIDE SEQUENCE</scope>
    <source>
        <strain evidence="2">CCMP1756</strain>
    </source>
</reference>
<evidence type="ECO:0000256" key="1">
    <source>
        <dbReference type="ARBA" id="ARBA00023002"/>
    </source>
</evidence>
<accession>A0A7S3ZJN9</accession>
<gene>
    <name evidence="2" type="ORF">PCAL00307_LOCUS850</name>
    <name evidence="3" type="ORF">PECAL_1P33050</name>
</gene>
<dbReference type="EMBL" id="HBIW01000996">
    <property type="protein sequence ID" value="CAE0685416.1"/>
    <property type="molecule type" value="Transcribed_RNA"/>
</dbReference>
<name>A0A7S3ZJN9_9STRA</name>
<proteinExistence type="predicted"/>
<dbReference type="EMBL" id="CAKKNE010000001">
    <property type="protein sequence ID" value="CAH0366796.1"/>
    <property type="molecule type" value="Genomic_DNA"/>
</dbReference>
<keyword evidence="1" id="KW-0560">Oxidoreductase</keyword>